<dbReference type="EMBL" id="VLXZ01000003">
    <property type="protein sequence ID" value="TSB47277.1"/>
    <property type="molecule type" value="Genomic_DNA"/>
</dbReference>
<feature type="transmembrane region" description="Helical" evidence="7">
    <location>
        <begin position="378"/>
        <end position="399"/>
    </location>
</feature>
<keyword evidence="3 7" id="KW-0812">Transmembrane</keyword>
<dbReference type="AlphaFoldDB" id="A0A554A0Q8"/>
<feature type="transmembrane region" description="Helical" evidence="7">
    <location>
        <begin position="776"/>
        <end position="804"/>
    </location>
</feature>
<dbReference type="GO" id="GO:0022857">
    <property type="term" value="F:transmembrane transporter activity"/>
    <property type="evidence" value="ECO:0007669"/>
    <property type="project" value="TreeGrafter"/>
</dbReference>
<dbReference type="RefSeq" id="WP_143847777.1">
    <property type="nucleotide sequence ID" value="NZ_VLXZ01000003.1"/>
</dbReference>
<name>A0A554A0Q8_9BACI</name>
<feature type="domain" description="MacB-like periplasmic core" evidence="9">
    <location>
        <begin position="19"/>
        <end position="233"/>
    </location>
</feature>
<evidence type="ECO:0000256" key="4">
    <source>
        <dbReference type="ARBA" id="ARBA00022989"/>
    </source>
</evidence>
<accession>A0A554A0Q8</accession>
<keyword evidence="5 7" id="KW-0472">Membrane</keyword>
<evidence type="ECO:0000259" key="9">
    <source>
        <dbReference type="Pfam" id="PF12704"/>
    </source>
</evidence>
<proteinExistence type="inferred from homology"/>
<evidence type="ECO:0000256" key="3">
    <source>
        <dbReference type="ARBA" id="ARBA00022692"/>
    </source>
</evidence>
<evidence type="ECO:0000259" key="8">
    <source>
        <dbReference type="Pfam" id="PF02687"/>
    </source>
</evidence>
<organism evidence="10 11">
    <name type="scientific">Alkalicoccobacillus porphyridii</name>
    <dbReference type="NCBI Taxonomy" id="2597270"/>
    <lineage>
        <taxon>Bacteria</taxon>
        <taxon>Bacillati</taxon>
        <taxon>Bacillota</taxon>
        <taxon>Bacilli</taxon>
        <taxon>Bacillales</taxon>
        <taxon>Bacillaceae</taxon>
        <taxon>Alkalicoccobacillus</taxon>
    </lineage>
</organism>
<feature type="transmembrane region" description="Helical" evidence="7">
    <location>
        <begin position="20"/>
        <end position="43"/>
    </location>
</feature>
<feature type="transmembrane region" description="Helical" evidence="7">
    <location>
        <begin position="452"/>
        <end position="472"/>
    </location>
</feature>
<evidence type="ECO:0000256" key="2">
    <source>
        <dbReference type="ARBA" id="ARBA00022475"/>
    </source>
</evidence>
<evidence type="ECO:0000256" key="1">
    <source>
        <dbReference type="ARBA" id="ARBA00004651"/>
    </source>
</evidence>
<dbReference type="Proteomes" id="UP000318521">
    <property type="component" value="Unassembled WGS sequence"/>
</dbReference>
<dbReference type="InterPro" id="IPR025857">
    <property type="entry name" value="MacB_PCD"/>
</dbReference>
<dbReference type="OrthoDB" id="9793166at2"/>
<comment type="subcellular location">
    <subcellularLocation>
        <location evidence="1">Cell membrane</location>
        <topology evidence="1">Multi-pass membrane protein</topology>
    </subcellularLocation>
</comment>
<evidence type="ECO:0000313" key="11">
    <source>
        <dbReference type="Proteomes" id="UP000318521"/>
    </source>
</evidence>
<keyword evidence="11" id="KW-1185">Reference proteome</keyword>
<dbReference type="PANTHER" id="PTHR30572:SF4">
    <property type="entry name" value="ABC TRANSPORTER PERMEASE YTRF"/>
    <property type="match status" value="1"/>
</dbReference>
<reference evidence="10 11" key="1">
    <citation type="submission" date="2019-07" db="EMBL/GenBank/DDBJ databases">
        <authorList>
            <person name="Park Y.J."/>
            <person name="Jeong S.E."/>
            <person name="Jung H.S."/>
        </authorList>
    </citation>
    <scope>NUCLEOTIDE SEQUENCE [LARGE SCALE GENOMIC DNA]</scope>
    <source>
        <strain evidence="11">P16(2019)</strain>
    </source>
</reference>
<dbReference type="Pfam" id="PF12704">
    <property type="entry name" value="MacB_PCD"/>
    <property type="match status" value="1"/>
</dbReference>
<evidence type="ECO:0000256" key="7">
    <source>
        <dbReference type="SAM" id="Phobius"/>
    </source>
</evidence>
<evidence type="ECO:0000256" key="6">
    <source>
        <dbReference type="ARBA" id="ARBA00038076"/>
    </source>
</evidence>
<keyword evidence="4 7" id="KW-1133">Transmembrane helix</keyword>
<gene>
    <name evidence="10" type="ORF">FN960_05935</name>
</gene>
<dbReference type="GO" id="GO:0005886">
    <property type="term" value="C:plasma membrane"/>
    <property type="evidence" value="ECO:0007669"/>
    <property type="project" value="UniProtKB-SubCell"/>
</dbReference>
<feature type="transmembrane region" description="Helical" evidence="7">
    <location>
        <begin position="332"/>
        <end position="358"/>
    </location>
</feature>
<feature type="transmembrane region" description="Helical" evidence="7">
    <location>
        <begin position="722"/>
        <end position="755"/>
    </location>
</feature>
<dbReference type="InterPro" id="IPR050250">
    <property type="entry name" value="Macrolide_Exporter_MacB"/>
</dbReference>
<evidence type="ECO:0000313" key="10">
    <source>
        <dbReference type="EMBL" id="TSB47277.1"/>
    </source>
</evidence>
<feature type="domain" description="ABC3 transporter permease C-terminal" evidence="8">
    <location>
        <begin position="283"/>
        <end position="406"/>
    </location>
</feature>
<protein>
    <submittedName>
        <fullName evidence="10">FtsX-like permease family protein</fullName>
    </submittedName>
</protein>
<dbReference type="PANTHER" id="PTHR30572">
    <property type="entry name" value="MEMBRANE COMPONENT OF TRANSPORTER-RELATED"/>
    <property type="match status" value="1"/>
</dbReference>
<feature type="domain" description="ABC3 transporter permease C-terminal" evidence="8">
    <location>
        <begin position="733"/>
        <end position="847"/>
    </location>
</feature>
<keyword evidence="2" id="KW-1003">Cell membrane</keyword>
<sequence>MNIVNKLTIRHLIKNKKRTLVTMFGTIVSAAMISGVATLGVSFTDLQKKEEIAYSGDWHVSYSDLTLEQAITVEEHENTEALSLIHENGYALIPDPIEDYKPYLYIQEMNDEAFEHFNVNVIEGRLPQNNSEIILSDSSSKAVKWQVGDEITLDIGTRFSDLEGILALDQYNLDSEGNLNETLIDQEEQTFTVVGILEQPRWENEWNVAYMAFSYVQDVVDSKLDAYVSLKNANSDLYGEAQVLADEMGISREDIEFNNGLLRFTGITANEGMERTWNGLLAVIMVVIVVGSVALIFNAFAISVSERSRHLGMLSSVGATKRQKRNSVYFEGFLIGVISVPIGIIAGIAGIGITFIGINPMLSSIGYEESLQATVTPFSIISALIISSITIFISTWIPALRASRITAMDAIRQTHDVKLKSKNVRTLKYVRNWFGLEAELGLKNLKRNKKRYNVTVLSLIVSIVLFLSVSSFTNSLERSYSVADDGVNYDLDVSLYGDDLELKQQLAQDIQTLSGVDEYSIRKEAQLFVHVDEDHIPQQLLEPGYLIQDEQGRYFYEVYLRGLDAKSLKDYAFKSNISEEVLNQPYAAVIINEITYEDAALGKYVETNTINTEVGDTLQLYEMYYENDDGDLYELSSLEVTGLTAEIPIGSFYPRLDSVDMIVSEQTFDQVLEGSEYDYNHMSVYIQSDNPSATYADLIELEYADQLSINNLNDYRQRGENIVAILSIFSYGFITLITLISIANILNTISTSVALRKREFAMLRSVGMTSKSFRKMMIFESAIYGVKSLAYGLPISIGVMYLIYLQTQYAFSYRFTMPWLHILAVIVAVFAIVGVSMLYSLSKTKKETIIQGITQENN</sequence>
<comment type="similarity">
    <text evidence="6">Belongs to the ABC-4 integral membrane protein family.</text>
</comment>
<feature type="transmembrane region" description="Helical" evidence="7">
    <location>
        <begin position="819"/>
        <end position="841"/>
    </location>
</feature>
<evidence type="ECO:0000256" key="5">
    <source>
        <dbReference type="ARBA" id="ARBA00023136"/>
    </source>
</evidence>
<dbReference type="Pfam" id="PF02687">
    <property type="entry name" value="FtsX"/>
    <property type="match status" value="2"/>
</dbReference>
<comment type="caution">
    <text evidence="10">The sequence shown here is derived from an EMBL/GenBank/DDBJ whole genome shotgun (WGS) entry which is preliminary data.</text>
</comment>
<feature type="transmembrane region" description="Helical" evidence="7">
    <location>
        <begin position="280"/>
        <end position="304"/>
    </location>
</feature>
<dbReference type="InterPro" id="IPR003838">
    <property type="entry name" value="ABC3_permease_C"/>
</dbReference>